<dbReference type="AlphaFoldDB" id="A0AA87RJK2"/>
<dbReference type="InterPro" id="IPR018649">
    <property type="entry name" value="SHOCT"/>
</dbReference>
<feature type="domain" description="SHOCT" evidence="2">
    <location>
        <begin position="67"/>
        <end position="90"/>
    </location>
</feature>
<keyword evidence="1" id="KW-1133">Transmembrane helix</keyword>
<evidence type="ECO:0000313" key="4">
    <source>
        <dbReference type="Proteomes" id="UP000321749"/>
    </source>
</evidence>
<organism evidence="3 4">
    <name type="scientific">Agrococcus baldri</name>
    <dbReference type="NCBI Taxonomy" id="153730"/>
    <lineage>
        <taxon>Bacteria</taxon>
        <taxon>Bacillati</taxon>
        <taxon>Actinomycetota</taxon>
        <taxon>Actinomycetes</taxon>
        <taxon>Micrococcales</taxon>
        <taxon>Microbacteriaceae</taxon>
        <taxon>Agrococcus</taxon>
    </lineage>
</organism>
<evidence type="ECO:0000259" key="2">
    <source>
        <dbReference type="Pfam" id="PF09851"/>
    </source>
</evidence>
<protein>
    <recommendedName>
        <fullName evidence="2">SHOCT domain-containing protein</fullName>
    </recommendedName>
</protein>
<keyword evidence="1" id="KW-0812">Transmembrane</keyword>
<accession>A0AA87RJK2</accession>
<gene>
    <name evidence="3" type="ORF">ABA31_27220</name>
</gene>
<dbReference type="Proteomes" id="UP000321749">
    <property type="component" value="Unassembled WGS sequence"/>
</dbReference>
<keyword evidence="4" id="KW-1185">Reference proteome</keyword>
<feature type="transmembrane region" description="Helical" evidence="1">
    <location>
        <begin position="31"/>
        <end position="52"/>
    </location>
</feature>
<dbReference type="RefSeq" id="WP_146796806.1">
    <property type="nucleotide sequence ID" value="NZ_BJUU01000026.1"/>
</dbReference>
<evidence type="ECO:0000313" key="3">
    <source>
        <dbReference type="EMBL" id="GEK81371.1"/>
    </source>
</evidence>
<name>A0AA87RJK2_9MICO</name>
<comment type="caution">
    <text evidence="3">The sequence shown here is derived from an EMBL/GenBank/DDBJ whole genome shotgun (WGS) entry which is preliminary data.</text>
</comment>
<keyword evidence="1" id="KW-0472">Membrane</keyword>
<evidence type="ECO:0000256" key="1">
    <source>
        <dbReference type="SAM" id="Phobius"/>
    </source>
</evidence>
<dbReference type="Pfam" id="PF09851">
    <property type="entry name" value="SHOCT"/>
    <property type="match status" value="1"/>
</dbReference>
<reference evidence="3 4" key="1">
    <citation type="submission" date="2019-07" db="EMBL/GenBank/DDBJ databases">
        <title>Whole genome shotgun sequence of Agrococcus baldri NBRC 103055.</title>
        <authorList>
            <person name="Hosoyama A."/>
            <person name="Uohara A."/>
            <person name="Ohji S."/>
            <person name="Ichikawa N."/>
        </authorList>
    </citation>
    <scope>NUCLEOTIDE SEQUENCE [LARGE SCALE GENOMIC DNA]</scope>
    <source>
        <strain evidence="3 4">NBRC 103055</strain>
    </source>
</reference>
<dbReference type="EMBL" id="BJUU01000026">
    <property type="protein sequence ID" value="GEK81371.1"/>
    <property type="molecule type" value="Genomic_DNA"/>
</dbReference>
<proteinExistence type="predicted"/>
<sequence>MLAAIETAAAGAALAAHDGVGPWAGGGGFPFWIFPILWFVLIAGAIALFWFGRRRRERWAGRRAGEQALAERFANGDIDAEEYRARREVLRQE</sequence>